<protein>
    <submittedName>
        <fullName evidence="15">Myb domain-containing protein</fullName>
    </submittedName>
</protein>
<dbReference type="InterPro" id="IPR007526">
    <property type="entry name" value="SWIRM"/>
</dbReference>
<dbReference type="Proteomes" id="UP000007797">
    <property type="component" value="Unassembled WGS sequence"/>
</dbReference>
<dbReference type="SMART" id="SM00291">
    <property type="entry name" value="ZnF_ZZ"/>
    <property type="match status" value="1"/>
</dbReference>
<feature type="region of interest" description="Disordered" evidence="9">
    <location>
        <begin position="356"/>
        <end position="385"/>
    </location>
</feature>
<keyword evidence="4" id="KW-0862">Zinc</keyword>
<evidence type="ECO:0000256" key="3">
    <source>
        <dbReference type="ARBA" id="ARBA00022771"/>
    </source>
</evidence>
<name>F4QFP1_CACFS</name>
<dbReference type="InterPro" id="IPR000433">
    <property type="entry name" value="Znf_ZZ"/>
</dbReference>
<feature type="compositionally biased region" description="Low complexity" evidence="9">
    <location>
        <begin position="155"/>
        <end position="167"/>
    </location>
</feature>
<evidence type="ECO:0000256" key="7">
    <source>
        <dbReference type="ARBA" id="ARBA00023242"/>
    </source>
</evidence>
<dbReference type="PROSITE" id="PS50934">
    <property type="entry name" value="SWIRM"/>
    <property type="match status" value="1"/>
</dbReference>
<dbReference type="InterPro" id="IPR017884">
    <property type="entry name" value="SANT_dom"/>
</dbReference>
<feature type="region of interest" description="Disordered" evidence="9">
    <location>
        <begin position="1"/>
        <end position="218"/>
    </location>
</feature>
<evidence type="ECO:0000259" key="13">
    <source>
        <dbReference type="PROSITE" id="PS51293"/>
    </source>
</evidence>
<feature type="compositionally biased region" description="Acidic residues" evidence="9">
    <location>
        <begin position="80"/>
        <end position="126"/>
    </location>
</feature>
<dbReference type="EMBL" id="GL883029">
    <property type="protein sequence ID" value="EGG13494.1"/>
    <property type="molecule type" value="Genomic_DNA"/>
</dbReference>
<evidence type="ECO:0000259" key="14">
    <source>
        <dbReference type="PROSITE" id="PS51294"/>
    </source>
</evidence>
<keyword evidence="7" id="KW-0539">Nucleus</keyword>
<feature type="compositionally biased region" description="Basic and acidic residues" evidence="9">
    <location>
        <begin position="363"/>
        <end position="372"/>
    </location>
</feature>
<dbReference type="InterPro" id="IPR041983">
    <property type="entry name" value="ADA2-like_ZZ"/>
</dbReference>
<dbReference type="SMART" id="SM00717">
    <property type="entry name" value="SANT"/>
    <property type="match status" value="1"/>
</dbReference>
<evidence type="ECO:0000259" key="10">
    <source>
        <dbReference type="PROSITE" id="PS50090"/>
    </source>
</evidence>
<dbReference type="GeneID" id="14866295"/>
<dbReference type="GO" id="GO:0008270">
    <property type="term" value="F:zinc ion binding"/>
    <property type="evidence" value="ECO:0007669"/>
    <property type="project" value="UniProtKB-KW"/>
</dbReference>
<evidence type="ECO:0000256" key="9">
    <source>
        <dbReference type="SAM" id="MobiDB-lite"/>
    </source>
</evidence>
<feature type="compositionally biased region" description="Low complexity" evidence="9">
    <location>
        <begin position="176"/>
        <end position="198"/>
    </location>
</feature>
<dbReference type="Pfam" id="PF00249">
    <property type="entry name" value="Myb_DNA-binding"/>
    <property type="match status" value="1"/>
</dbReference>
<keyword evidence="5" id="KW-0805">Transcription regulation</keyword>
<dbReference type="CDD" id="cd02335">
    <property type="entry name" value="ZZ_ADA2"/>
    <property type="match status" value="1"/>
</dbReference>
<keyword evidence="16" id="KW-1185">Reference proteome</keyword>
<keyword evidence="3 8" id="KW-0863">Zinc-finger</keyword>
<accession>F4QFP1</accession>
<dbReference type="PANTHER" id="PTHR12374:SF20">
    <property type="entry name" value="TRANSCRIPTIONAL ADAPTER 2-ALPHA"/>
    <property type="match status" value="1"/>
</dbReference>
<dbReference type="GO" id="GO:0003713">
    <property type="term" value="F:transcription coactivator activity"/>
    <property type="evidence" value="ECO:0007669"/>
    <property type="project" value="TreeGrafter"/>
</dbReference>
<reference evidence="16" key="1">
    <citation type="journal article" date="2011" name="Genome Res.">
        <title>Phylogeny-wide analysis of social amoeba genomes highlights ancient origins for complex intercellular communication.</title>
        <authorList>
            <person name="Heidel A.J."/>
            <person name="Lawal H.M."/>
            <person name="Felder M."/>
            <person name="Schilde C."/>
            <person name="Helps N.R."/>
            <person name="Tunggal B."/>
            <person name="Rivero F."/>
            <person name="John U."/>
            <person name="Schleicher M."/>
            <person name="Eichinger L."/>
            <person name="Platzer M."/>
            <person name="Noegel A.A."/>
            <person name="Schaap P."/>
            <person name="Gloeckner G."/>
        </authorList>
    </citation>
    <scope>NUCLEOTIDE SEQUENCE [LARGE SCALE GENOMIC DNA]</scope>
    <source>
        <strain evidence="16">SH3</strain>
    </source>
</reference>
<dbReference type="RefSeq" id="XP_004350198.1">
    <property type="nucleotide sequence ID" value="XM_004350148.1"/>
</dbReference>
<feature type="compositionally biased region" description="Gly residues" evidence="9">
    <location>
        <begin position="199"/>
        <end position="209"/>
    </location>
</feature>
<dbReference type="InterPro" id="IPR036388">
    <property type="entry name" value="WH-like_DNA-bd_sf"/>
</dbReference>
<evidence type="ECO:0000259" key="11">
    <source>
        <dbReference type="PROSITE" id="PS50135"/>
    </source>
</evidence>
<feature type="region of interest" description="Disordered" evidence="9">
    <location>
        <begin position="518"/>
        <end position="540"/>
    </location>
</feature>
<dbReference type="GO" id="GO:0005634">
    <property type="term" value="C:nucleus"/>
    <property type="evidence" value="ECO:0007669"/>
    <property type="project" value="UniProtKB-SubCell"/>
</dbReference>
<dbReference type="InterPro" id="IPR001005">
    <property type="entry name" value="SANT/Myb"/>
</dbReference>
<evidence type="ECO:0000256" key="5">
    <source>
        <dbReference type="ARBA" id="ARBA00023015"/>
    </source>
</evidence>
<dbReference type="AlphaFoldDB" id="F4QFP1"/>
<dbReference type="OMA" id="ISPACYI"/>
<dbReference type="GO" id="GO:0003682">
    <property type="term" value="F:chromatin binding"/>
    <property type="evidence" value="ECO:0007669"/>
    <property type="project" value="TreeGrafter"/>
</dbReference>
<evidence type="ECO:0000256" key="4">
    <source>
        <dbReference type="ARBA" id="ARBA00022833"/>
    </source>
</evidence>
<evidence type="ECO:0000256" key="2">
    <source>
        <dbReference type="ARBA" id="ARBA00022723"/>
    </source>
</evidence>
<dbReference type="Gene3D" id="3.30.60.90">
    <property type="match status" value="1"/>
</dbReference>
<dbReference type="FunFam" id="1.10.10.10:FF:000087">
    <property type="entry name" value="Transcriptional adapter 2"/>
    <property type="match status" value="1"/>
</dbReference>
<sequence>METSDNEETSIAINKRRRGASASTTSDDADIPLTTRARSAGKRINISFDDDLSEDGVSVSTLDDDGYTSAGVTGHRGGMDVDDIEEGDDENDDEDDDPDFEEEEEEDYIPPADEEEEEDDDDDEDEVYHSHSHGTPKKNNKRRQLHGGHGHGDKAASASASPSATQQQKKKKMRNSSSGTTSPTNSSTGGRSSSRGDVSVGGGDTGGHGTTDSSDEAGKPPNAIQYHCDYCQKDLSNVVKIKCSVCEDFDLCLECFSVGAEIYPHKNHHDYQVIDNMHFPMFTEDWGADEELLLLEAIESFNMGNWNEISDNVGTKSPLDCRNHYFTYYLNSSTSPLPDTSKVLTTNENVHFKRAKPTFYNPNERKNKKNADTSEGPSGPVTDSVGFMKNRGHFEYEYDNDAEVVIKDLGFEQDDPPSDREIKLQVLDAYNQRLNERISRRNFIIEKGLLDYKRMERKRVKDDKEVFNSLKVFLQSMSKEDHEKLVNGVIAEKNLMTRIKQIQEYRANGIRTFEEANQFEEDKRKREQEKSVRKSKSELTSYHAEKPTVYKSRSELVKDREDTFLGIKNHQDRKPTKLKKNVDLEFEGIPNANALSIKEKQLCSSIRILPRQYLLIKETILAESTKLSKQQPPPTKQPLIKLSNISKLIELDQSKISKILEFFEQCRWINQ</sequence>
<dbReference type="Gene3D" id="1.10.10.10">
    <property type="entry name" value="Winged helix-like DNA-binding domain superfamily/Winged helix DNA-binding domain"/>
    <property type="match status" value="1"/>
</dbReference>
<dbReference type="PANTHER" id="PTHR12374">
    <property type="entry name" value="TRANSCRIPTIONAL ADAPTOR 2 ADA2 -RELATED"/>
    <property type="match status" value="1"/>
</dbReference>
<feature type="domain" description="Myb-like" evidence="10">
    <location>
        <begin position="286"/>
        <end position="329"/>
    </location>
</feature>
<evidence type="ECO:0000256" key="8">
    <source>
        <dbReference type="PROSITE-ProRule" id="PRU00228"/>
    </source>
</evidence>
<keyword evidence="6" id="KW-0804">Transcription</keyword>
<dbReference type="CDD" id="cd00167">
    <property type="entry name" value="SANT"/>
    <property type="match status" value="1"/>
</dbReference>
<evidence type="ECO:0000259" key="12">
    <source>
        <dbReference type="PROSITE" id="PS50934"/>
    </source>
</evidence>
<evidence type="ECO:0000256" key="6">
    <source>
        <dbReference type="ARBA" id="ARBA00023163"/>
    </source>
</evidence>
<dbReference type="PROSITE" id="PS51293">
    <property type="entry name" value="SANT"/>
    <property type="match status" value="1"/>
</dbReference>
<feature type="domain" description="SWIRM" evidence="12">
    <location>
        <begin position="575"/>
        <end position="671"/>
    </location>
</feature>
<dbReference type="Gene3D" id="1.10.10.60">
    <property type="entry name" value="Homeodomain-like"/>
    <property type="match status" value="1"/>
</dbReference>
<comment type="subcellular location">
    <subcellularLocation>
        <location evidence="1">Nucleus</location>
    </subcellularLocation>
</comment>
<dbReference type="SUPFAM" id="SSF57850">
    <property type="entry name" value="RING/U-box"/>
    <property type="match status" value="1"/>
</dbReference>
<dbReference type="PROSITE" id="PS50135">
    <property type="entry name" value="ZF_ZZ_2"/>
    <property type="match status" value="1"/>
</dbReference>
<proteinExistence type="predicted"/>
<feature type="compositionally biased region" description="Basic and acidic residues" evidence="9">
    <location>
        <begin position="520"/>
        <end position="540"/>
    </location>
</feature>
<dbReference type="InterPro" id="IPR017930">
    <property type="entry name" value="Myb_dom"/>
</dbReference>
<evidence type="ECO:0000313" key="16">
    <source>
        <dbReference type="Proteomes" id="UP000007797"/>
    </source>
</evidence>
<dbReference type="KEGG" id="dfa:DFA_11255"/>
<feature type="domain" description="SANT" evidence="13">
    <location>
        <begin position="281"/>
        <end position="333"/>
    </location>
</feature>
<dbReference type="Pfam" id="PF25299">
    <property type="entry name" value="ZZ_ADA2"/>
    <property type="match status" value="1"/>
</dbReference>
<dbReference type="SUPFAM" id="SSF46689">
    <property type="entry name" value="Homeodomain-like"/>
    <property type="match status" value="2"/>
</dbReference>
<dbReference type="PROSITE" id="PS50090">
    <property type="entry name" value="MYB_LIKE"/>
    <property type="match status" value="1"/>
</dbReference>
<gene>
    <name evidence="15" type="ORF">DFA_11255</name>
</gene>
<dbReference type="InterPro" id="IPR043145">
    <property type="entry name" value="Znf_ZZ_sf"/>
</dbReference>
<feature type="domain" description="ZZ-type" evidence="11">
    <location>
        <begin position="223"/>
        <end position="279"/>
    </location>
</feature>
<dbReference type="InterPro" id="IPR055141">
    <property type="entry name" value="TADA2A_B-like_dom"/>
</dbReference>
<evidence type="ECO:0000313" key="15">
    <source>
        <dbReference type="EMBL" id="EGG13494.1"/>
    </source>
</evidence>
<dbReference type="Pfam" id="PF22941">
    <property type="entry name" value="TADA2A-like_3rd"/>
    <property type="match status" value="1"/>
</dbReference>
<dbReference type="STRING" id="1054147.F4QFP1"/>
<dbReference type="GO" id="GO:0006338">
    <property type="term" value="P:chromatin remodeling"/>
    <property type="evidence" value="ECO:0007669"/>
    <property type="project" value="TreeGrafter"/>
</dbReference>
<feature type="compositionally biased region" description="Basic residues" evidence="9">
    <location>
        <begin position="130"/>
        <end position="149"/>
    </location>
</feature>
<dbReference type="OrthoDB" id="270417at2759"/>
<dbReference type="FunFam" id="3.30.60.90:FF:000008">
    <property type="entry name" value="Transcriptional adapter 2"/>
    <property type="match status" value="1"/>
</dbReference>
<dbReference type="InterPro" id="IPR009057">
    <property type="entry name" value="Homeodomain-like_sf"/>
</dbReference>
<feature type="domain" description="HTH myb-type" evidence="14">
    <location>
        <begin position="286"/>
        <end position="333"/>
    </location>
</feature>
<dbReference type="GO" id="GO:0006357">
    <property type="term" value="P:regulation of transcription by RNA polymerase II"/>
    <property type="evidence" value="ECO:0007669"/>
    <property type="project" value="TreeGrafter"/>
</dbReference>
<dbReference type="Pfam" id="PF04433">
    <property type="entry name" value="SWIRM"/>
    <property type="match status" value="1"/>
</dbReference>
<dbReference type="PROSITE" id="PS51294">
    <property type="entry name" value="HTH_MYB"/>
    <property type="match status" value="1"/>
</dbReference>
<evidence type="ECO:0000256" key="1">
    <source>
        <dbReference type="ARBA" id="ARBA00004123"/>
    </source>
</evidence>
<organism evidence="15 16">
    <name type="scientific">Cavenderia fasciculata</name>
    <name type="common">Slime mold</name>
    <name type="synonym">Dictyostelium fasciculatum</name>
    <dbReference type="NCBI Taxonomy" id="261658"/>
    <lineage>
        <taxon>Eukaryota</taxon>
        <taxon>Amoebozoa</taxon>
        <taxon>Evosea</taxon>
        <taxon>Eumycetozoa</taxon>
        <taxon>Dictyostelia</taxon>
        <taxon>Acytosteliales</taxon>
        <taxon>Cavenderiaceae</taxon>
        <taxon>Cavenderia</taxon>
    </lineage>
</organism>
<keyword evidence="2" id="KW-0479">Metal-binding</keyword>